<dbReference type="Gene3D" id="3.30.40.10">
    <property type="entry name" value="Zinc/RING finger domain, C3HC4 (zinc finger)"/>
    <property type="match status" value="1"/>
</dbReference>
<feature type="region of interest" description="Disordered" evidence="12">
    <location>
        <begin position="425"/>
        <end position="447"/>
    </location>
</feature>
<evidence type="ECO:0000256" key="6">
    <source>
        <dbReference type="ARBA" id="ARBA00022771"/>
    </source>
</evidence>
<protein>
    <recommendedName>
        <fullName evidence="15">RING-type domain-containing protein</fullName>
    </recommendedName>
</protein>
<comment type="pathway">
    <text evidence="2">Protein modification; protein ubiquitination.</text>
</comment>
<dbReference type="CDD" id="cd16454">
    <property type="entry name" value="RING-H2_PA-TM-RING"/>
    <property type="match status" value="1"/>
</dbReference>
<dbReference type="GO" id="GO:0008270">
    <property type="term" value="F:zinc ion binding"/>
    <property type="evidence" value="ECO:0007669"/>
    <property type="project" value="UniProtKB-KW"/>
</dbReference>
<feature type="domain" description="RING-type" evidence="15">
    <location>
        <begin position="639"/>
        <end position="683"/>
    </location>
</feature>
<feature type="region of interest" description="Disordered" evidence="12">
    <location>
        <begin position="478"/>
        <end position="553"/>
    </location>
</feature>
<keyword evidence="10 13" id="KW-0472">Membrane</keyword>
<keyword evidence="6 11" id="KW-0863">Zinc-finger</keyword>
<sequence>MSNYSIIPTTIFVWVLWLCSSTRSYIPALPTNLTVTTTTSGSGTENQNISAQNDTNWIIQLNWHPIGIFSDGIKHQLKSDTSNHSIYVRLAPFSFKTQSTTHDLLYILQQGVLLHFSEFNATNQPPAVVPWIAMINCDSNSTVYSNQDDIFTLARDRGAAAAMLYSLTSHSCEINPEYLLNFEKPLDVFSAANLQGARLIESQFSNVLGAGYWFQSGLLNSSAPTILEQIKSLGLSNLTDLPPAKATPTDPSVQAGPNNQSNRSSLSESSTDPPLERRSNPLDQPPARHKLIARSTHPIDNSSHIKLNMNVSRHPTGSDTHPSPVYLIATLANAEITGSLDQQKQDRNQNSNFQGAPGNGSNSNTGLAMIILYAITGCVSFIFRFLVCLIAFACLPLPLLLSPHTDLGRFLIVIVSGAIRAIRNPDRYGPRPGGRVDPQTGEEDPYAQPRQTRAAGLGKAILDTFPIVKFGRQRIDPKFDAEGNSDDLSRDAKVDVDPSSPDEESVMMRQRGMNQPGSALVSNPNRTVKDEEDEIEEETRVNTSELSPSQILASQVPLMSRSRLSIDSLEADPPKGDAISSSVSQSARDETPTSHENFTSTPVLQNTTPDDDPTDEVSKTKEQTEVATELVDVNNSITCPICVCDFEDDDEIRMLPCDARHQFHKECVDPWLLNESKFCPLCRWDLSTRKDGSKIMTEVILAAESEGPSTPRSGHPISPTGQPDDESPSVLQNSQSASSSRSATREINTPRLSRSLPPWLSFGNGPSSSSPPTSDPERPMNSGSPRQRVQNRRSTLLSIVPHIRKRRQDSRQENSILHPDSVPSNPQQQPSSSPEPQANHHHLPLDNSAEPISNPLVNLDSINISLISVVKNYPLLLIIFLLLLHLLKKSVHRLNDFHQRPSCSYKKMHTPCSSKKQHTLPS</sequence>
<evidence type="ECO:0000256" key="12">
    <source>
        <dbReference type="SAM" id="MobiDB-lite"/>
    </source>
</evidence>
<feature type="region of interest" description="Disordered" evidence="12">
    <location>
        <begin position="341"/>
        <end position="360"/>
    </location>
</feature>
<dbReference type="InterPro" id="IPR001841">
    <property type="entry name" value="Znf_RING"/>
</dbReference>
<feature type="chain" id="PRO_5015641563" description="RING-type domain-containing protein" evidence="14">
    <location>
        <begin position="25"/>
        <end position="922"/>
    </location>
</feature>
<keyword evidence="17" id="KW-1185">Reference proteome</keyword>
<feature type="compositionally biased region" description="Polar residues" evidence="12">
    <location>
        <begin position="781"/>
        <end position="797"/>
    </location>
</feature>
<organism evidence="16 17">
    <name type="scientific">Puccinia striiformis</name>
    <dbReference type="NCBI Taxonomy" id="27350"/>
    <lineage>
        <taxon>Eukaryota</taxon>
        <taxon>Fungi</taxon>
        <taxon>Dikarya</taxon>
        <taxon>Basidiomycota</taxon>
        <taxon>Pucciniomycotina</taxon>
        <taxon>Pucciniomycetes</taxon>
        <taxon>Pucciniales</taxon>
        <taxon>Pucciniaceae</taxon>
        <taxon>Puccinia</taxon>
    </lineage>
</organism>
<dbReference type="AlphaFoldDB" id="A0A2S4UUM0"/>
<proteinExistence type="predicted"/>
<feature type="region of interest" description="Disordered" evidence="12">
    <location>
        <begin position="241"/>
        <end position="287"/>
    </location>
</feature>
<gene>
    <name evidence="16" type="ORF">PSTT_12729</name>
</gene>
<dbReference type="VEuPathDB" id="FungiDB:PSTT_12729"/>
<comment type="subcellular location">
    <subcellularLocation>
        <location evidence="1">Membrane</location>
        <topology evidence="1">Single-pass membrane protein</topology>
    </subcellularLocation>
</comment>
<feature type="compositionally biased region" description="Basic and acidic residues" evidence="12">
    <location>
        <begin position="478"/>
        <end position="496"/>
    </location>
</feature>
<dbReference type="SUPFAM" id="SSF57850">
    <property type="entry name" value="RING/U-box"/>
    <property type="match status" value="1"/>
</dbReference>
<name>A0A2S4UUM0_9BASI</name>
<dbReference type="GO" id="GO:0016020">
    <property type="term" value="C:membrane"/>
    <property type="evidence" value="ECO:0007669"/>
    <property type="project" value="UniProtKB-SubCell"/>
</dbReference>
<evidence type="ECO:0000256" key="5">
    <source>
        <dbReference type="ARBA" id="ARBA00022723"/>
    </source>
</evidence>
<keyword evidence="9 13" id="KW-1133">Transmembrane helix</keyword>
<comment type="caution">
    <text evidence="16">The sequence shown here is derived from an EMBL/GenBank/DDBJ whole genome shotgun (WGS) entry which is preliminary data.</text>
</comment>
<feature type="transmembrane region" description="Helical" evidence="13">
    <location>
        <begin position="370"/>
        <end position="395"/>
    </location>
</feature>
<evidence type="ECO:0000256" key="2">
    <source>
        <dbReference type="ARBA" id="ARBA00004906"/>
    </source>
</evidence>
<evidence type="ECO:0000313" key="16">
    <source>
        <dbReference type="EMBL" id="POW00979.1"/>
    </source>
</evidence>
<accession>A0A2S4UUM0</accession>
<feature type="compositionally biased region" description="Low complexity" evidence="12">
    <location>
        <begin position="258"/>
        <end position="270"/>
    </location>
</feature>
<keyword evidence="7" id="KW-0833">Ubl conjugation pathway</keyword>
<dbReference type="PROSITE" id="PS50089">
    <property type="entry name" value="ZF_RING_2"/>
    <property type="match status" value="1"/>
</dbReference>
<feature type="compositionally biased region" description="Low complexity" evidence="12">
    <location>
        <begin position="819"/>
        <end position="837"/>
    </location>
</feature>
<feature type="compositionally biased region" description="Polar residues" evidence="12">
    <location>
        <begin position="348"/>
        <end position="360"/>
    </location>
</feature>
<dbReference type="Pfam" id="PF13639">
    <property type="entry name" value="zf-RING_2"/>
    <property type="match status" value="1"/>
</dbReference>
<evidence type="ECO:0000256" key="3">
    <source>
        <dbReference type="ARBA" id="ARBA00022679"/>
    </source>
</evidence>
<evidence type="ECO:0000256" key="1">
    <source>
        <dbReference type="ARBA" id="ARBA00004167"/>
    </source>
</evidence>
<feature type="compositionally biased region" description="Polar residues" evidence="12">
    <location>
        <begin position="512"/>
        <end position="526"/>
    </location>
</feature>
<dbReference type="PANTHER" id="PTHR45768:SF18">
    <property type="entry name" value="RING-H2 FINGER PROTEIN ATL47-RELATED"/>
    <property type="match status" value="1"/>
</dbReference>
<keyword evidence="3" id="KW-0808">Transferase</keyword>
<keyword evidence="4 13" id="KW-0812">Transmembrane</keyword>
<evidence type="ECO:0000256" key="10">
    <source>
        <dbReference type="ARBA" id="ARBA00023136"/>
    </source>
</evidence>
<dbReference type="EMBL" id="PKSL01000167">
    <property type="protein sequence ID" value="POW00979.1"/>
    <property type="molecule type" value="Genomic_DNA"/>
</dbReference>
<keyword evidence="8" id="KW-0862">Zinc</keyword>
<evidence type="ECO:0000313" key="17">
    <source>
        <dbReference type="Proteomes" id="UP000239156"/>
    </source>
</evidence>
<feature type="compositionally biased region" description="Low complexity" evidence="12">
    <location>
        <begin position="728"/>
        <end position="742"/>
    </location>
</feature>
<dbReference type="PANTHER" id="PTHR45768">
    <property type="entry name" value="E3 UBIQUITIN-PROTEIN LIGASE RNF13-LIKE"/>
    <property type="match status" value="1"/>
</dbReference>
<reference evidence="16" key="1">
    <citation type="submission" date="2017-12" db="EMBL/GenBank/DDBJ databases">
        <title>Gene loss provides genomic basis for host adaptation in cereal stripe rust fungi.</title>
        <authorList>
            <person name="Xia C."/>
        </authorList>
    </citation>
    <scope>NUCLEOTIDE SEQUENCE [LARGE SCALE GENOMIC DNA]</scope>
    <source>
        <strain evidence="16">93-210</strain>
    </source>
</reference>
<dbReference type="VEuPathDB" id="FungiDB:PSHT_01063"/>
<feature type="region of interest" description="Disordered" evidence="12">
    <location>
        <begin position="568"/>
        <end position="622"/>
    </location>
</feature>
<feature type="signal peptide" evidence="14">
    <location>
        <begin position="1"/>
        <end position="24"/>
    </location>
</feature>
<evidence type="ECO:0000256" key="14">
    <source>
        <dbReference type="SAM" id="SignalP"/>
    </source>
</evidence>
<evidence type="ECO:0000256" key="9">
    <source>
        <dbReference type="ARBA" id="ARBA00022989"/>
    </source>
</evidence>
<dbReference type="GO" id="GO:0016740">
    <property type="term" value="F:transferase activity"/>
    <property type="evidence" value="ECO:0007669"/>
    <property type="project" value="UniProtKB-KW"/>
</dbReference>
<evidence type="ECO:0000259" key="15">
    <source>
        <dbReference type="PROSITE" id="PS50089"/>
    </source>
</evidence>
<evidence type="ECO:0000256" key="7">
    <source>
        <dbReference type="ARBA" id="ARBA00022786"/>
    </source>
</evidence>
<evidence type="ECO:0000256" key="4">
    <source>
        <dbReference type="ARBA" id="ARBA00022692"/>
    </source>
</evidence>
<evidence type="ECO:0000256" key="13">
    <source>
        <dbReference type="SAM" id="Phobius"/>
    </source>
</evidence>
<keyword evidence="5" id="KW-0479">Metal-binding</keyword>
<evidence type="ECO:0000256" key="8">
    <source>
        <dbReference type="ARBA" id="ARBA00022833"/>
    </source>
</evidence>
<dbReference type="Proteomes" id="UP000239156">
    <property type="component" value="Unassembled WGS sequence"/>
</dbReference>
<evidence type="ECO:0000256" key="11">
    <source>
        <dbReference type="PROSITE-ProRule" id="PRU00175"/>
    </source>
</evidence>
<feature type="compositionally biased region" description="Polar residues" evidence="12">
    <location>
        <begin position="594"/>
        <end position="608"/>
    </location>
</feature>
<keyword evidence="14" id="KW-0732">Signal</keyword>
<feature type="transmembrane region" description="Helical" evidence="13">
    <location>
        <begin position="864"/>
        <end position="887"/>
    </location>
</feature>
<feature type="region of interest" description="Disordered" evidence="12">
    <location>
        <begin position="703"/>
        <end position="849"/>
    </location>
</feature>
<dbReference type="InterPro" id="IPR013083">
    <property type="entry name" value="Znf_RING/FYVE/PHD"/>
</dbReference>
<feature type="compositionally biased region" description="Polar residues" evidence="12">
    <location>
        <begin position="541"/>
        <end position="553"/>
    </location>
</feature>